<evidence type="ECO:0000313" key="4">
    <source>
        <dbReference type="Proteomes" id="UP000249482"/>
    </source>
</evidence>
<dbReference type="EMBL" id="UGDD01000002">
    <property type="protein sequence ID" value="STJ56574.1"/>
    <property type="molecule type" value="Genomic_DNA"/>
</dbReference>
<evidence type="ECO:0000313" key="2">
    <source>
        <dbReference type="EMBL" id="PZT66135.1"/>
    </source>
</evidence>
<sequence length="75" mass="8596">MNKNNPANSFSIEARKEAFRRAEASLFLSSKDPKGSSFFNEIKNKVINGELTYEEAKREVLNHHIEQSKNKIKKG</sequence>
<reference evidence="2 4" key="1">
    <citation type="submission" date="2018-06" db="EMBL/GenBank/DDBJ databases">
        <title>Draft genome sequence of mcr-1-harboring Escherichia coli isolated from wound infection of a hospitalized patient, in Bolivia.</title>
        <authorList>
            <person name="Munoz M.E."/>
            <person name="Moura Q."/>
            <person name="Ventura P.R.M."/>
            <person name="Bustos L.R."/>
            <person name="Ovando B.G."/>
            <person name="Terrazas D.I.V."/>
            <person name="Yarhui N.B."/>
            <person name="Cerdeira L."/>
            <person name="Lincopan N."/>
        </authorList>
    </citation>
    <scope>NUCLEOTIDE SEQUENCE [LARGE SCALE GENOMIC DNA]</scope>
    <source>
        <strain evidence="2 4">EcMLT</strain>
    </source>
</reference>
<name>A0A2W6PDQ4_ECOLX</name>
<reference evidence="3 5" key="2">
    <citation type="submission" date="2018-06" db="EMBL/GenBank/DDBJ databases">
        <authorList>
            <consortium name="Pathogen Informatics"/>
            <person name="Doyle S."/>
        </authorList>
    </citation>
    <scope>NUCLEOTIDE SEQUENCE [LARGE SCALE GENOMIC DNA]</scope>
    <source>
        <strain evidence="3 5">NCTC9045</strain>
    </source>
</reference>
<accession>A0A2W6PDQ4</accession>
<dbReference type="Proteomes" id="UP000600030">
    <property type="component" value="Unassembled WGS sequence"/>
</dbReference>
<dbReference type="EMBL" id="QKWZ01000304">
    <property type="protein sequence ID" value="PZT66135.1"/>
    <property type="molecule type" value="Genomic_DNA"/>
</dbReference>
<dbReference type="CDD" id="cd11586">
    <property type="entry name" value="VbhA_like"/>
    <property type="match status" value="1"/>
</dbReference>
<gene>
    <name evidence="2" type="ORF">DNQ45_12290</name>
    <name evidence="1" type="ORF">GTP92_24575</name>
    <name evidence="3" type="ORF">NCTC9045_04557</name>
</gene>
<evidence type="ECO:0000313" key="1">
    <source>
        <dbReference type="EMBL" id="EGO6681439.1"/>
    </source>
</evidence>
<dbReference type="InterPro" id="IPR033788">
    <property type="entry name" value="VbhA-like"/>
</dbReference>
<dbReference type="RefSeq" id="WP_001039069.1">
    <property type="nucleotide sequence ID" value="NZ_AP024205.1"/>
</dbReference>
<protein>
    <submittedName>
        <fullName evidence="2">Uncharacterized protein</fullName>
    </submittedName>
</protein>
<organism evidence="2 4">
    <name type="scientific">Escherichia coli</name>
    <dbReference type="NCBI Taxonomy" id="562"/>
    <lineage>
        <taxon>Bacteria</taxon>
        <taxon>Pseudomonadati</taxon>
        <taxon>Pseudomonadota</taxon>
        <taxon>Gammaproteobacteria</taxon>
        <taxon>Enterobacterales</taxon>
        <taxon>Enterobacteriaceae</taxon>
        <taxon>Escherichia</taxon>
    </lineage>
</organism>
<reference evidence="1" key="3">
    <citation type="submission" date="2020-01" db="EMBL/GenBank/DDBJ databases">
        <authorList>
            <consortium name="GenomeTrakr network: Whole genome sequencing for foodborne pathogen traceback"/>
        </authorList>
    </citation>
    <scope>NUCLEOTIDE SEQUENCE</scope>
    <source>
        <strain evidence="1">PSU-2311</strain>
    </source>
</reference>
<evidence type="ECO:0000313" key="3">
    <source>
        <dbReference type="EMBL" id="STJ56574.1"/>
    </source>
</evidence>
<dbReference type="EMBL" id="AAXDPX010000050">
    <property type="protein sequence ID" value="EGO6681439.1"/>
    <property type="molecule type" value="Genomic_DNA"/>
</dbReference>
<dbReference type="AlphaFoldDB" id="A0A2W6PDQ4"/>
<proteinExistence type="predicted"/>
<dbReference type="Proteomes" id="UP000249482">
    <property type="component" value="Unassembled WGS sequence"/>
</dbReference>
<dbReference type="Proteomes" id="UP000254503">
    <property type="component" value="Unassembled WGS sequence"/>
</dbReference>
<evidence type="ECO:0000313" key="5">
    <source>
        <dbReference type="Proteomes" id="UP000254503"/>
    </source>
</evidence>